<evidence type="ECO:0000313" key="8">
    <source>
        <dbReference type="EMBL" id="ARW19773.1"/>
    </source>
</evidence>
<gene>
    <name evidence="8" type="ORF">S100892_01200</name>
</gene>
<feature type="transmembrane region" description="Helical" evidence="7">
    <location>
        <begin position="123"/>
        <end position="150"/>
    </location>
</feature>
<dbReference type="Pfam" id="PF13520">
    <property type="entry name" value="AA_permease_2"/>
    <property type="match status" value="1"/>
</dbReference>
<dbReference type="GO" id="GO:0022857">
    <property type="term" value="F:transmembrane transporter activity"/>
    <property type="evidence" value="ECO:0007669"/>
    <property type="project" value="InterPro"/>
</dbReference>
<sequence>MGEQKKKLSLGALVLMIFTTIFGFGNTPTAFQQMGYGAIFWYIVGAILFFIPAGLMFAEYGSTFKEAKGGIYSWLEGSIGEKWAFIATFMWLASWLIWMVMIAQKIWITLATIISGHDTTGSWSFLGLNSTLTVGLLAILWMVFVTWATTRGINTLAKVSSLGGIAVMVMNVILLLASAFILIANHGHLAQPIHHLSDFATSPSAQFQSPIALISFVIYAIFAYGGLESIGGVTDSLDKPEKTFPKGIMIGGVVIAVGYSLAIFLWGVSANWNTVILAQKANLGNITYVMMQNLGLELGKAMGMSPAAAAIMGTTFSRFAGVGMLFAYVGSFFVLSYSPLKSFIMGSPKELWPKKMTELNKNGMPANSMWLQAIVVIVFIAGISILASITHKEATFFYNVLTSMSNVSTTLPYLFLVGAFPFFKAKEGLDRPFEVYRSRPWMLTIVTVVLLTVGIGVVFTAISPFISGDLFTGFWTVAGPVFFAIIAWIFLVRREKIKISN</sequence>
<feature type="transmembrane region" description="Helical" evidence="7">
    <location>
        <begin position="472"/>
        <end position="492"/>
    </location>
</feature>
<dbReference type="Proteomes" id="UP000196118">
    <property type="component" value="Chromosome"/>
</dbReference>
<proteinExistence type="predicted"/>
<protein>
    <submittedName>
        <fullName evidence="8">Inner membrane transporter</fullName>
    </submittedName>
</protein>
<feature type="transmembrane region" description="Helical" evidence="7">
    <location>
        <begin position="441"/>
        <end position="466"/>
    </location>
</feature>
<feature type="transmembrane region" description="Helical" evidence="7">
    <location>
        <begin position="162"/>
        <end position="187"/>
    </location>
</feature>
<dbReference type="Gene3D" id="1.20.1740.10">
    <property type="entry name" value="Amino acid/polyamine transporter I"/>
    <property type="match status" value="1"/>
</dbReference>
<organism evidence="8 9">
    <name type="scientific">Pediococcus pentosaceus</name>
    <dbReference type="NCBI Taxonomy" id="1255"/>
    <lineage>
        <taxon>Bacteria</taxon>
        <taxon>Bacillati</taxon>
        <taxon>Bacillota</taxon>
        <taxon>Bacilli</taxon>
        <taxon>Lactobacillales</taxon>
        <taxon>Lactobacillaceae</taxon>
        <taxon>Pediococcus</taxon>
    </lineage>
</organism>
<comment type="subcellular location">
    <subcellularLocation>
        <location evidence="1">Cell membrane</location>
        <topology evidence="1">Multi-pass membrane protein</topology>
    </subcellularLocation>
</comment>
<dbReference type="InterPro" id="IPR002293">
    <property type="entry name" value="AA/rel_permease1"/>
</dbReference>
<feature type="transmembrane region" description="Helical" evidence="7">
    <location>
        <begin position="248"/>
        <end position="268"/>
    </location>
</feature>
<feature type="transmembrane region" description="Helical" evidence="7">
    <location>
        <begin position="319"/>
        <end position="340"/>
    </location>
</feature>
<feature type="transmembrane region" description="Helical" evidence="7">
    <location>
        <begin position="396"/>
        <end position="420"/>
    </location>
</feature>
<evidence type="ECO:0000256" key="1">
    <source>
        <dbReference type="ARBA" id="ARBA00004651"/>
    </source>
</evidence>
<evidence type="ECO:0000256" key="6">
    <source>
        <dbReference type="ARBA" id="ARBA00023136"/>
    </source>
</evidence>
<keyword evidence="2" id="KW-0813">Transport</keyword>
<keyword evidence="4 7" id="KW-0812">Transmembrane</keyword>
<feature type="transmembrane region" description="Helical" evidence="7">
    <location>
        <begin position="39"/>
        <end position="62"/>
    </location>
</feature>
<evidence type="ECO:0000256" key="5">
    <source>
        <dbReference type="ARBA" id="ARBA00022989"/>
    </source>
</evidence>
<keyword evidence="3" id="KW-1003">Cell membrane</keyword>
<evidence type="ECO:0000313" key="9">
    <source>
        <dbReference type="Proteomes" id="UP000196118"/>
    </source>
</evidence>
<feature type="transmembrane region" description="Helical" evidence="7">
    <location>
        <begin position="207"/>
        <end position="227"/>
    </location>
</feature>
<name>A0A1Y0VSZ0_PEDPE</name>
<dbReference type="RefSeq" id="WP_069825351.1">
    <property type="nucleotide sequence ID" value="NZ_DF970691.1"/>
</dbReference>
<dbReference type="InterPro" id="IPR050367">
    <property type="entry name" value="APC_superfamily"/>
</dbReference>
<dbReference type="PIRSF" id="PIRSF006060">
    <property type="entry name" value="AA_transporter"/>
    <property type="match status" value="1"/>
</dbReference>
<evidence type="ECO:0000256" key="2">
    <source>
        <dbReference type="ARBA" id="ARBA00022448"/>
    </source>
</evidence>
<dbReference type="AlphaFoldDB" id="A0A1Y0VSZ0"/>
<feature type="transmembrane region" description="Helical" evidence="7">
    <location>
        <begin position="369"/>
        <end position="390"/>
    </location>
</feature>
<feature type="transmembrane region" description="Helical" evidence="7">
    <location>
        <begin position="83"/>
        <end position="103"/>
    </location>
</feature>
<evidence type="ECO:0000256" key="4">
    <source>
        <dbReference type="ARBA" id="ARBA00022692"/>
    </source>
</evidence>
<keyword evidence="6 7" id="KW-0472">Membrane</keyword>
<accession>A0A1Y0VSZ0</accession>
<evidence type="ECO:0000256" key="7">
    <source>
        <dbReference type="SAM" id="Phobius"/>
    </source>
</evidence>
<dbReference type="PANTHER" id="PTHR42770:SF15">
    <property type="entry name" value="GLUTAMATE_GAMMA-AMINOBUTYRATE ANTIPORTER-RELATED"/>
    <property type="match status" value="1"/>
</dbReference>
<keyword evidence="5 7" id="KW-1133">Transmembrane helix</keyword>
<dbReference type="PANTHER" id="PTHR42770">
    <property type="entry name" value="AMINO ACID TRANSPORTER-RELATED"/>
    <property type="match status" value="1"/>
</dbReference>
<dbReference type="EMBL" id="CP021474">
    <property type="protein sequence ID" value="ARW19773.1"/>
    <property type="molecule type" value="Genomic_DNA"/>
</dbReference>
<dbReference type="GO" id="GO:0005886">
    <property type="term" value="C:plasma membrane"/>
    <property type="evidence" value="ECO:0007669"/>
    <property type="project" value="UniProtKB-SubCell"/>
</dbReference>
<dbReference type="NCBIfam" id="NF011775">
    <property type="entry name" value="PRK15238.1"/>
    <property type="match status" value="1"/>
</dbReference>
<reference evidence="8 9" key="1">
    <citation type="submission" date="2017-05" db="EMBL/GenBank/DDBJ databases">
        <title>Genome sequence of Pediococcus pentosaceus strain SRCM100892.</title>
        <authorList>
            <person name="Cho S.H."/>
        </authorList>
    </citation>
    <scope>NUCLEOTIDE SEQUENCE [LARGE SCALE GENOMIC DNA]</scope>
    <source>
        <strain evidence="8 9">SRCM100892</strain>
    </source>
</reference>
<evidence type="ECO:0000256" key="3">
    <source>
        <dbReference type="ARBA" id="ARBA00022475"/>
    </source>
</evidence>